<feature type="chain" id="PRO_5047187114" evidence="5">
    <location>
        <begin position="36"/>
        <end position="445"/>
    </location>
</feature>
<keyword evidence="2" id="KW-0677">Repeat</keyword>
<dbReference type="RefSeq" id="WP_343960746.1">
    <property type="nucleotide sequence ID" value="NZ_BAAAKZ010000009.1"/>
</dbReference>
<dbReference type="SMART" id="SM00365">
    <property type="entry name" value="LRR_SD22"/>
    <property type="match status" value="4"/>
</dbReference>
<gene>
    <name evidence="6" type="ORF">ACFQ3U_13835</name>
</gene>
<organism evidence="6 7">
    <name type="scientific">Leucobacter albus</name>
    <dbReference type="NCBI Taxonomy" id="272210"/>
    <lineage>
        <taxon>Bacteria</taxon>
        <taxon>Bacillati</taxon>
        <taxon>Actinomycetota</taxon>
        <taxon>Actinomycetes</taxon>
        <taxon>Micrococcales</taxon>
        <taxon>Microbacteriaceae</taxon>
        <taxon>Leucobacter</taxon>
    </lineage>
</organism>
<sequence>MNLATGTYLSRAKRVASIGVAAGLLLAAVTAPVAAHSAPADPVVFADAALETCVRESLNPPVGGAVTEAELATLDKLSCRGRGITDVTPLAHATGLVRLDLADNRVTNLAPLSGLPKVTELILRGNGISDIAPLAGMPALTDLYLNQNQLTDIASLAEVPTLRAVLLQRNSISDVEALRGLEHLEVVYLAQNAIRDISPLGGLTKLKTVDATSQRLPLVDADTGVVMPSPVIGIDGAPVPLTVASGNGAASGSGITWGVDGSGVAQWEYSFAVATPTATGRFSGSFEVNATTPAAVSLEGNPVTGVVGTKYSFDFLLRGTPTLPQVSIVKGVLPEGLALSQTGALTGLPTQAGSFDFEVLVTNGAAEKRYALTVVITDSKTPPGDGDEDTGTGGPGTGGGTEGGEGNAALAKSGAAAPSAVVGGSAAALIAAGALALLLRRRQSM</sequence>
<evidence type="ECO:0000313" key="6">
    <source>
        <dbReference type="EMBL" id="MFD1202977.1"/>
    </source>
</evidence>
<dbReference type="EMBL" id="JBHTLY010000007">
    <property type="protein sequence ID" value="MFD1202977.1"/>
    <property type="molecule type" value="Genomic_DNA"/>
</dbReference>
<dbReference type="Pfam" id="PF12799">
    <property type="entry name" value="LRR_4"/>
    <property type="match status" value="1"/>
</dbReference>
<reference evidence="7" key="1">
    <citation type="journal article" date="2019" name="Int. J. Syst. Evol. Microbiol.">
        <title>The Global Catalogue of Microorganisms (GCM) 10K type strain sequencing project: providing services to taxonomists for standard genome sequencing and annotation.</title>
        <authorList>
            <consortium name="The Broad Institute Genomics Platform"/>
            <consortium name="The Broad Institute Genome Sequencing Center for Infectious Disease"/>
            <person name="Wu L."/>
            <person name="Ma J."/>
        </authorList>
    </citation>
    <scope>NUCLEOTIDE SEQUENCE [LARGE SCALE GENOMIC DNA]</scope>
    <source>
        <strain evidence="7">CCUG 50213</strain>
    </source>
</reference>
<dbReference type="SUPFAM" id="SSF52058">
    <property type="entry name" value="L domain-like"/>
    <property type="match status" value="1"/>
</dbReference>
<keyword evidence="4" id="KW-0472">Membrane</keyword>
<feature type="transmembrane region" description="Helical" evidence="4">
    <location>
        <begin position="420"/>
        <end position="439"/>
    </location>
</feature>
<keyword evidence="5" id="KW-0732">Signal</keyword>
<feature type="region of interest" description="Disordered" evidence="3">
    <location>
        <begin position="377"/>
        <end position="410"/>
    </location>
</feature>
<dbReference type="PROSITE" id="PS51450">
    <property type="entry name" value="LRR"/>
    <property type="match status" value="4"/>
</dbReference>
<evidence type="ECO:0000256" key="3">
    <source>
        <dbReference type="SAM" id="MobiDB-lite"/>
    </source>
</evidence>
<keyword evidence="4" id="KW-0812">Transmembrane</keyword>
<feature type="signal peptide" evidence="5">
    <location>
        <begin position="1"/>
        <end position="35"/>
    </location>
</feature>
<accession>A0ABW3TUH8</accession>
<evidence type="ECO:0000256" key="2">
    <source>
        <dbReference type="ARBA" id="ARBA00022737"/>
    </source>
</evidence>
<evidence type="ECO:0000256" key="4">
    <source>
        <dbReference type="SAM" id="Phobius"/>
    </source>
</evidence>
<dbReference type="Gene3D" id="2.60.40.10">
    <property type="entry name" value="Immunoglobulins"/>
    <property type="match status" value="1"/>
</dbReference>
<dbReference type="InterPro" id="IPR003591">
    <property type="entry name" value="Leu-rich_rpt_typical-subtyp"/>
</dbReference>
<dbReference type="SMART" id="SM00369">
    <property type="entry name" value="LRR_TYP"/>
    <property type="match status" value="3"/>
</dbReference>
<dbReference type="InterPro" id="IPR032675">
    <property type="entry name" value="LRR_dom_sf"/>
</dbReference>
<protein>
    <submittedName>
        <fullName evidence="6">Leucine-rich repeat domain-containing protein</fullName>
    </submittedName>
</protein>
<feature type="compositionally biased region" description="Gly residues" evidence="3">
    <location>
        <begin position="391"/>
        <end position="406"/>
    </location>
</feature>
<keyword evidence="4" id="KW-1133">Transmembrane helix</keyword>
<dbReference type="InterPro" id="IPR001611">
    <property type="entry name" value="Leu-rich_rpt"/>
</dbReference>
<name>A0ABW3TUH8_9MICO</name>
<evidence type="ECO:0000256" key="5">
    <source>
        <dbReference type="SAM" id="SignalP"/>
    </source>
</evidence>
<keyword evidence="1" id="KW-0433">Leucine-rich repeat</keyword>
<dbReference type="Proteomes" id="UP001597181">
    <property type="component" value="Unassembled WGS sequence"/>
</dbReference>
<comment type="caution">
    <text evidence="6">The sequence shown here is derived from an EMBL/GenBank/DDBJ whole genome shotgun (WGS) entry which is preliminary data.</text>
</comment>
<dbReference type="InterPro" id="IPR050836">
    <property type="entry name" value="SDS22/Internalin_LRR"/>
</dbReference>
<evidence type="ECO:0000256" key="1">
    <source>
        <dbReference type="ARBA" id="ARBA00022614"/>
    </source>
</evidence>
<keyword evidence="7" id="KW-1185">Reference proteome</keyword>
<proteinExistence type="predicted"/>
<dbReference type="InterPro" id="IPR025875">
    <property type="entry name" value="Leu-rich_rpt_4"/>
</dbReference>
<dbReference type="PANTHER" id="PTHR46652">
    <property type="entry name" value="LEUCINE-RICH REPEAT AND IQ DOMAIN-CONTAINING PROTEIN 1-RELATED"/>
    <property type="match status" value="1"/>
</dbReference>
<evidence type="ECO:0000313" key="7">
    <source>
        <dbReference type="Proteomes" id="UP001597181"/>
    </source>
</evidence>
<dbReference type="Gene3D" id="3.80.10.10">
    <property type="entry name" value="Ribonuclease Inhibitor"/>
    <property type="match status" value="1"/>
</dbReference>
<dbReference type="PANTHER" id="PTHR46652:SF3">
    <property type="entry name" value="LEUCINE-RICH REPEAT-CONTAINING PROTEIN 9"/>
    <property type="match status" value="1"/>
</dbReference>
<dbReference type="InterPro" id="IPR013783">
    <property type="entry name" value="Ig-like_fold"/>
</dbReference>